<comment type="caution">
    <text evidence="2">The sequence shown here is derived from an EMBL/GenBank/DDBJ whole genome shotgun (WGS) entry which is preliminary data.</text>
</comment>
<dbReference type="EMBL" id="JACGCI010000198">
    <property type="protein sequence ID" value="KAF6742166.1"/>
    <property type="molecule type" value="Genomic_DNA"/>
</dbReference>
<name>A0A8H6H9M7_9AGAR</name>
<proteinExistence type="predicted"/>
<accession>A0A8H6H9M7</accession>
<keyword evidence="3" id="KW-1185">Reference proteome</keyword>
<reference evidence="2 3" key="1">
    <citation type="submission" date="2020-07" db="EMBL/GenBank/DDBJ databases">
        <title>Comparative genomics of pyrophilous fungi reveals a link between fire events and developmental genes.</title>
        <authorList>
            <consortium name="DOE Joint Genome Institute"/>
            <person name="Steindorff A.S."/>
            <person name="Carver A."/>
            <person name="Calhoun S."/>
            <person name="Stillman K."/>
            <person name="Liu H."/>
            <person name="Lipzen A."/>
            <person name="Pangilinan J."/>
            <person name="Labutti K."/>
            <person name="Bruns T.D."/>
            <person name="Grigoriev I.V."/>
        </authorList>
    </citation>
    <scope>NUCLEOTIDE SEQUENCE [LARGE SCALE GENOMIC DNA]</scope>
    <source>
        <strain evidence="2 3">CBS 144469</strain>
    </source>
</reference>
<feature type="region of interest" description="Disordered" evidence="1">
    <location>
        <begin position="1"/>
        <end position="24"/>
    </location>
</feature>
<gene>
    <name evidence="2" type="ORF">DFP72DRAFT_860973</name>
</gene>
<dbReference type="Proteomes" id="UP000521943">
    <property type="component" value="Unassembled WGS sequence"/>
</dbReference>
<feature type="compositionally biased region" description="Low complexity" evidence="1">
    <location>
        <begin position="1"/>
        <end position="15"/>
    </location>
</feature>
<evidence type="ECO:0000256" key="1">
    <source>
        <dbReference type="SAM" id="MobiDB-lite"/>
    </source>
</evidence>
<evidence type="ECO:0000313" key="3">
    <source>
        <dbReference type="Proteomes" id="UP000521943"/>
    </source>
</evidence>
<organism evidence="2 3">
    <name type="scientific">Ephemerocybe angulata</name>
    <dbReference type="NCBI Taxonomy" id="980116"/>
    <lineage>
        <taxon>Eukaryota</taxon>
        <taxon>Fungi</taxon>
        <taxon>Dikarya</taxon>
        <taxon>Basidiomycota</taxon>
        <taxon>Agaricomycotina</taxon>
        <taxon>Agaricomycetes</taxon>
        <taxon>Agaricomycetidae</taxon>
        <taxon>Agaricales</taxon>
        <taxon>Agaricineae</taxon>
        <taxon>Psathyrellaceae</taxon>
        <taxon>Ephemerocybe</taxon>
    </lineage>
</organism>
<dbReference type="AlphaFoldDB" id="A0A8H6H9M7"/>
<evidence type="ECO:0000313" key="2">
    <source>
        <dbReference type="EMBL" id="KAF6742166.1"/>
    </source>
</evidence>
<protein>
    <submittedName>
        <fullName evidence="2">Uncharacterized protein</fullName>
    </submittedName>
</protein>
<sequence length="127" mass="14090">MNTTNTSQSQSQASTPGKRTRERALTPAELIARLKQQNETPSLATLMGYENDSDLLRRAWRDIPSFKSLNEGPKVDLMDEEKKALLNEVKRVLEDPSASGLSKMVSLENFLVYPSGVYLGGIDADVF</sequence>